<dbReference type="InterPro" id="IPR036390">
    <property type="entry name" value="WH_DNA-bd_sf"/>
</dbReference>
<reference evidence="7 8" key="1">
    <citation type="journal article" date="2013" name="Genome Announc.">
        <title>Draft Genome Sequence of the Moderately Halophilic Bacterium Marinobacter lipolyticus Strain SM19.</title>
        <authorList>
            <person name="Papke R.T."/>
            <person name="de la Haba R.R."/>
            <person name="Infante-Dominguez C."/>
            <person name="Perez D."/>
            <person name="Sanchez-Porro C."/>
            <person name="Lapierre P."/>
            <person name="Ventosa A."/>
        </authorList>
    </citation>
    <scope>NUCLEOTIDE SEQUENCE [LARGE SCALE GENOMIC DNA]</scope>
    <source>
        <strain evidence="7 8">SM19</strain>
    </source>
</reference>
<gene>
    <name evidence="7" type="ORF">MARLIPOL_08854</name>
</gene>
<dbReference type="PROSITE" id="PS50995">
    <property type="entry name" value="HTH_MARR_2"/>
    <property type="match status" value="1"/>
</dbReference>
<dbReference type="InterPro" id="IPR039422">
    <property type="entry name" value="MarR/SlyA-like"/>
</dbReference>
<evidence type="ECO:0000256" key="5">
    <source>
        <dbReference type="ARBA" id="ARBA00023163"/>
    </source>
</evidence>
<dbReference type="Gene3D" id="1.10.10.10">
    <property type="entry name" value="Winged helix-like DNA-binding domain superfamily/Winged helix DNA-binding domain"/>
    <property type="match status" value="1"/>
</dbReference>
<sequence length="156" mass="17319">MDSTDDILDLDNQLCFALYAANRAVTSLYRPLLTELGLTYPQYLVMLVLWEAATASEVVRVSGLGSRLRLDSGTLTPLLKRLEERGLVRRQRSVEDERVVTVAVTAAGLAMREQAKSIPSRLLCSTGVDSERLMALRDELRSVLARLESRQAPSAR</sequence>
<dbReference type="PANTHER" id="PTHR33164:SF5">
    <property type="entry name" value="ORGANIC HYDROPEROXIDE RESISTANCE TRANSCRIPTIONAL REGULATOR"/>
    <property type="match status" value="1"/>
</dbReference>
<dbReference type="SMART" id="SM00347">
    <property type="entry name" value="HTH_MARR"/>
    <property type="match status" value="1"/>
</dbReference>
<dbReference type="eggNOG" id="COG1846">
    <property type="taxonomic scope" value="Bacteria"/>
</dbReference>
<dbReference type="AlphaFoldDB" id="R8B2N6"/>
<dbReference type="InterPro" id="IPR055166">
    <property type="entry name" value="Transc_reg_Sar_Rot_HTH"/>
</dbReference>
<dbReference type="FunFam" id="1.10.10.10:FF:000163">
    <property type="entry name" value="MarR family transcriptional regulator"/>
    <property type="match status" value="1"/>
</dbReference>
<keyword evidence="8" id="KW-1185">Reference proteome</keyword>
<dbReference type="InterPro" id="IPR000835">
    <property type="entry name" value="HTH_MarR-typ"/>
</dbReference>
<dbReference type="GO" id="GO:0003677">
    <property type="term" value="F:DNA binding"/>
    <property type="evidence" value="ECO:0007669"/>
    <property type="project" value="UniProtKB-KW"/>
</dbReference>
<accession>R8B2N6</accession>
<dbReference type="SUPFAM" id="SSF46785">
    <property type="entry name" value="Winged helix' DNA-binding domain"/>
    <property type="match status" value="1"/>
</dbReference>
<keyword evidence="2" id="KW-0963">Cytoplasm</keyword>
<dbReference type="STRING" id="1318628.MARLIPOL_08854"/>
<evidence type="ECO:0000259" key="6">
    <source>
        <dbReference type="PROSITE" id="PS50995"/>
    </source>
</evidence>
<evidence type="ECO:0000256" key="3">
    <source>
        <dbReference type="ARBA" id="ARBA00023015"/>
    </source>
</evidence>
<protein>
    <submittedName>
        <fullName evidence="7">Transcriptional regulator (MarR family) protein</fullName>
    </submittedName>
</protein>
<dbReference type="Proteomes" id="UP000016540">
    <property type="component" value="Unassembled WGS sequence"/>
</dbReference>
<feature type="domain" description="HTH marR-type" evidence="6">
    <location>
        <begin position="11"/>
        <end position="149"/>
    </location>
</feature>
<keyword evidence="4" id="KW-0238">DNA-binding</keyword>
<proteinExistence type="predicted"/>
<dbReference type="GO" id="GO:0006950">
    <property type="term" value="P:response to stress"/>
    <property type="evidence" value="ECO:0007669"/>
    <property type="project" value="TreeGrafter"/>
</dbReference>
<evidence type="ECO:0000256" key="1">
    <source>
        <dbReference type="ARBA" id="ARBA00004496"/>
    </source>
</evidence>
<dbReference type="HOGENOM" id="CLU_083287_3_0_6"/>
<dbReference type="PRINTS" id="PR00598">
    <property type="entry name" value="HTHMARR"/>
</dbReference>
<dbReference type="EMBL" id="ASAD01000010">
    <property type="protein sequence ID" value="EON92850.1"/>
    <property type="molecule type" value="Genomic_DNA"/>
</dbReference>
<evidence type="ECO:0000313" key="7">
    <source>
        <dbReference type="EMBL" id="EON92850.1"/>
    </source>
</evidence>
<dbReference type="OrthoDB" id="9806864at2"/>
<name>R8B2N6_9GAMM</name>
<dbReference type="GO" id="GO:0005737">
    <property type="term" value="C:cytoplasm"/>
    <property type="evidence" value="ECO:0007669"/>
    <property type="project" value="UniProtKB-SubCell"/>
</dbReference>
<keyword evidence="5" id="KW-0804">Transcription</keyword>
<dbReference type="Pfam" id="PF22381">
    <property type="entry name" value="Staph_reg_Sar_Rot"/>
    <property type="match status" value="1"/>
</dbReference>
<evidence type="ECO:0000313" key="8">
    <source>
        <dbReference type="Proteomes" id="UP000016540"/>
    </source>
</evidence>
<dbReference type="PANTHER" id="PTHR33164">
    <property type="entry name" value="TRANSCRIPTIONAL REGULATOR, MARR FAMILY"/>
    <property type="match status" value="1"/>
</dbReference>
<dbReference type="RefSeq" id="WP_012137772.1">
    <property type="nucleotide sequence ID" value="NZ_KE007317.1"/>
</dbReference>
<dbReference type="InterPro" id="IPR036388">
    <property type="entry name" value="WH-like_DNA-bd_sf"/>
</dbReference>
<evidence type="ECO:0000256" key="4">
    <source>
        <dbReference type="ARBA" id="ARBA00023125"/>
    </source>
</evidence>
<comment type="caution">
    <text evidence="7">The sequence shown here is derived from an EMBL/GenBank/DDBJ whole genome shotgun (WGS) entry which is preliminary data.</text>
</comment>
<organism evidence="7 8">
    <name type="scientific">Marinobacter lipolyticus SM19</name>
    <dbReference type="NCBI Taxonomy" id="1318628"/>
    <lineage>
        <taxon>Bacteria</taxon>
        <taxon>Pseudomonadati</taxon>
        <taxon>Pseudomonadota</taxon>
        <taxon>Gammaproteobacteria</taxon>
        <taxon>Pseudomonadales</taxon>
        <taxon>Marinobacteraceae</taxon>
        <taxon>Marinobacter</taxon>
    </lineage>
</organism>
<comment type="subcellular location">
    <subcellularLocation>
        <location evidence="1">Cytoplasm</location>
    </subcellularLocation>
</comment>
<dbReference type="GO" id="GO:0003700">
    <property type="term" value="F:DNA-binding transcription factor activity"/>
    <property type="evidence" value="ECO:0007669"/>
    <property type="project" value="InterPro"/>
</dbReference>
<keyword evidence="3" id="KW-0805">Transcription regulation</keyword>
<evidence type="ECO:0000256" key="2">
    <source>
        <dbReference type="ARBA" id="ARBA00022490"/>
    </source>
</evidence>